<reference evidence="2" key="1">
    <citation type="journal article" date="2017" name="Genome Biol.">
        <title>Comparative genomics reveals high biological diversity and specific adaptations in the industrially and medically important fungal genus Aspergillus.</title>
        <authorList>
            <person name="de Vries R.P."/>
            <person name="Riley R."/>
            <person name="Wiebenga A."/>
            <person name="Aguilar-Osorio G."/>
            <person name="Amillis S."/>
            <person name="Uchima C.A."/>
            <person name="Anderluh G."/>
            <person name="Asadollahi M."/>
            <person name="Askin M."/>
            <person name="Barry K."/>
            <person name="Battaglia E."/>
            <person name="Bayram O."/>
            <person name="Benocci T."/>
            <person name="Braus-Stromeyer S.A."/>
            <person name="Caldana C."/>
            <person name="Canovas D."/>
            <person name="Cerqueira G.C."/>
            <person name="Chen F."/>
            <person name="Chen W."/>
            <person name="Choi C."/>
            <person name="Clum A."/>
            <person name="Dos Santos R.A."/>
            <person name="Damasio A.R."/>
            <person name="Diallinas G."/>
            <person name="Emri T."/>
            <person name="Fekete E."/>
            <person name="Flipphi M."/>
            <person name="Freyberg S."/>
            <person name="Gallo A."/>
            <person name="Gournas C."/>
            <person name="Habgood R."/>
            <person name="Hainaut M."/>
            <person name="Harispe M.L."/>
            <person name="Henrissat B."/>
            <person name="Hilden K.S."/>
            <person name="Hope R."/>
            <person name="Hossain A."/>
            <person name="Karabika E."/>
            <person name="Karaffa L."/>
            <person name="Karanyi Z."/>
            <person name="Krasevec N."/>
            <person name="Kuo A."/>
            <person name="Kusch H."/>
            <person name="LaButti K."/>
            <person name="Lagendijk E.L."/>
            <person name="Lapidus A."/>
            <person name="Levasseur A."/>
            <person name="Lindquist E."/>
            <person name="Lipzen A."/>
            <person name="Logrieco A.F."/>
            <person name="MacCabe A."/>
            <person name="Maekelae M.R."/>
            <person name="Malavazi I."/>
            <person name="Melin P."/>
            <person name="Meyer V."/>
            <person name="Mielnichuk N."/>
            <person name="Miskei M."/>
            <person name="Molnar A.P."/>
            <person name="Mule G."/>
            <person name="Ngan C.Y."/>
            <person name="Orejas M."/>
            <person name="Orosz E."/>
            <person name="Ouedraogo J.P."/>
            <person name="Overkamp K.M."/>
            <person name="Park H.-S."/>
            <person name="Perrone G."/>
            <person name="Piumi F."/>
            <person name="Punt P.J."/>
            <person name="Ram A.F."/>
            <person name="Ramon A."/>
            <person name="Rauscher S."/>
            <person name="Record E."/>
            <person name="Riano-Pachon D.M."/>
            <person name="Robert V."/>
            <person name="Roehrig J."/>
            <person name="Ruller R."/>
            <person name="Salamov A."/>
            <person name="Salih N.S."/>
            <person name="Samson R.A."/>
            <person name="Sandor E."/>
            <person name="Sanguinetti M."/>
            <person name="Schuetze T."/>
            <person name="Sepcic K."/>
            <person name="Shelest E."/>
            <person name="Sherlock G."/>
            <person name="Sophianopoulou V."/>
            <person name="Squina F.M."/>
            <person name="Sun H."/>
            <person name="Susca A."/>
            <person name="Todd R.B."/>
            <person name="Tsang A."/>
            <person name="Unkles S.E."/>
            <person name="van de Wiele N."/>
            <person name="van Rossen-Uffink D."/>
            <person name="Oliveira J.V."/>
            <person name="Vesth T.C."/>
            <person name="Visser J."/>
            <person name="Yu J.-H."/>
            <person name="Zhou M."/>
            <person name="Andersen M.R."/>
            <person name="Archer D.B."/>
            <person name="Baker S.E."/>
            <person name="Benoit I."/>
            <person name="Brakhage A.A."/>
            <person name="Braus G.H."/>
            <person name="Fischer R."/>
            <person name="Frisvad J.C."/>
            <person name="Goldman G.H."/>
            <person name="Houbraken J."/>
            <person name="Oakley B."/>
            <person name="Pocsi I."/>
            <person name="Scazzocchio C."/>
            <person name="Seiboth B."/>
            <person name="vanKuyk P.A."/>
            <person name="Wortman J."/>
            <person name="Dyer P.S."/>
            <person name="Grigoriev I.V."/>
        </authorList>
    </citation>
    <scope>NUCLEOTIDE SEQUENCE [LARGE SCALE GENOMIC DNA]</scope>
    <source>
        <strain evidence="2">CBS 106.47</strain>
    </source>
</reference>
<dbReference type="VEuPathDB" id="FungiDB:ASPFODRAFT_688866"/>
<accession>A0A1M3TD51</accession>
<evidence type="ECO:0000313" key="1">
    <source>
        <dbReference type="EMBL" id="OJZ84670.1"/>
    </source>
</evidence>
<name>A0A1M3TD51_ASPLC</name>
<organism evidence="1 2">
    <name type="scientific">Aspergillus luchuensis (strain CBS 106.47)</name>
    <dbReference type="NCBI Taxonomy" id="1137211"/>
    <lineage>
        <taxon>Eukaryota</taxon>
        <taxon>Fungi</taxon>
        <taxon>Dikarya</taxon>
        <taxon>Ascomycota</taxon>
        <taxon>Pezizomycotina</taxon>
        <taxon>Eurotiomycetes</taxon>
        <taxon>Eurotiomycetidae</taxon>
        <taxon>Eurotiales</taxon>
        <taxon>Aspergillaceae</taxon>
        <taxon>Aspergillus</taxon>
        <taxon>Aspergillus subgen. Circumdati</taxon>
    </lineage>
</organism>
<dbReference type="Proteomes" id="UP000184063">
    <property type="component" value="Unassembled WGS sequence"/>
</dbReference>
<gene>
    <name evidence="1" type="ORF">ASPFODRAFT_688866</name>
</gene>
<dbReference type="EMBL" id="KV878244">
    <property type="protein sequence ID" value="OJZ84670.1"/>
    <property type="molecule type" value="Genomic_DNA"/>
</dbReference>
<evidence type="ECO:0000313" key="2">
    <source>
        <dbReference type="Proteomes" id="UP000184063"/>
    </source>
</evidence>
<dbReference type="AlphaFoldDB" id="A0A1M3TD51"/>
<protein>
    <submittedName>
        <fullName evidence="1">Uncharacterized protein</fullName>
    </submittedName>
</protein>
<sequence length="132" mass="15569">MHLCLLLYPLPTLSTYACRRLLDFCFLHVAIPVSTLMTVSLTYHYSYHHILPTPSIWRSFSFPPSECLMLSRIWSVGHSFAMHGMGVYWRKRKSRVLELLNLFCCQTHKLCYYPPYGIRIPIFQIANRVKQK</sequence>
<proteinExistence type="predicted"/>